<feature type="domain" description="Glycosyltransferase 2-like" evidence="1">
    <location>
        <begin position="6"/>
        <end position="125"/>
    </location>
</feature>
<gene>
    <name evidence="2" type="ORF">SAMN05421738_105103</name>
</gene>
<organism evidence="2 3">
    <name type="scientific">Algoriella xinjiangensis</name>
    <dbReference type="NCBI Taxonomy" id="684065"/>
    <lineage>
        <taxon>Bacteria</taxon>
        <taxon>Pseudomonadati</taxon>
        <taxon>Bacteroidota</taxon>
        <taxon>Flavobacteriia</taxon>
        <taxon>Flavobacteriales</taxon>
        <taxon>Weeksellaceae</taxon>
        <taxon>Algoriella</taxon>
    </lineage>
</organism>
<protein>
    <submittedName>
        <fullName evidence="2">Glycosyltransferase involved in cell wall bisynthesis</fullName>
    </submittedName>
</protein>
<dbReference type="InterPro" id="IPR001173">
    <property type="entry name" value="Glyco_trans_2-like"/>
</dbReference>
<evidence type="ECO:0000259" key="1">
    <source>
        <dbReference type="Pfam" id="PF00535"/>
    </source>
</evidence>
<dbReference type="RefSeq" id="WP_092907492.1">
    <property type="nucleotide sequence ID" value="NZ_FOUZ01000005.1"/>
</dbReference>
<dbReference type="InterPro" id="IPR029044">
    <property type="entry name" value="Nucleotide-diphossugar_trans"/>
</dbReference>
<dbReference type="PANTHER" id="PTHR22916">
    <property type="entry name" value="GLYCOSYLTRANSFERASE"/>
    <property type="match status" value="1"/>
</dbReference>
<evidence type="ECO:0000313" key="2">
    <source>
        <dbReference type="EMBL" id="SFM99732.1"/>
    </source>
</evidence>
<proteinExistence type="predicted"/>
<keyword evidence="2" id="KW-0808">Transferase</keyword>
<evidence type="ECO:0000313" key="3">
    <source>
        <dbReference type="Proteomes" id="UP000199149"/>
    </source>
</evidence>
<dbReference type="STRING" id="684065.SAMN05421738_105103"/>
<accession>A0A1I4VEY1</accession>
<dbReference type="Gene3D" id="3.90.550.10">
    <property type="entry name" value="Spore Coat Polysaccharide Biosynthesis Protein SpsA, Chain A"/>
    <property type="match status" value="1"/>
</dbReference>
<reference evidence="3" key="1">
    <citation type="submission" date="2016-10" db="EMBL/GenBank/DDBJ databases">
        <authorList>
            <person name="Varghese N."/>
            <person name="Submissions S."/>
        </authorList>
    </citation>
    <scope>NUCLEOTIDE SEQUENCE [LARGE SCALE GENOMIC DNA]</scope>
    <source>
        <strain evidence="3">XJ109</strain>
    </source>
</reference>
<sequence>MNPKISIITISYNNCDGLEKTIKSVTSQSLNDFEYIVIDGGSNDGSKEIIEKYADKISYWVSEPDKGIYNAMNKGIKAANGEYLLFLNSGDELYNQHVISDVFNEIFDQDIISGNLFHIDETKSDILISPENVDYKHLIYNTIWHPCSFIRRDKFELIGLYDENLKIVSDWKWFLLAIAKYNCSYKKINHVIAKFYADGISSNEENKELIKFEREKSLNEEFPLLLDLYDEYEVYFFNYHLVKKKYNLLLQSRIIIFLKKLGFYKYFEKHKID</sequence>
<dbReference type="Pfam" id="PF00535">
    <property type="entry name" value="Glycos_transf_2"/>
    <property type="match status" value="1"/>
</dbReference>
<dbReference type="Proteomes" id="UP000199149">
    <property type="component" value="Unassembled WGS sequence"/>
</dbReference>
<dbReference type="SUPFAM" id="SSF53448">
    <property type="entry name" value="Nucleotide-diphospho-sugar transferases"/>
    <property type="match status" value="1"/>
</dbReference>
<dbReference type="PANTHER" id="PTHR22916:SF67">
    <property type="entry name" value="COLANIC ACID BIOSYNTHESIS GLYCOSYL TRANSFERASE WCAE-RELATED"/>
    <property type="match status" value="1"/>
</dbReference>
<keyword evidence="3" id="KW-1185">Reference proteome</keyword>
<name>A0A1I4VEY1_9FLAO</name>
<dbReference type="OrthoDB" id="9788101at2"/>
<dbReference type="AlphaFoldDB" id="A0A1I4VEY1"/>
<dbReference type="CDD" id="cd06433">
    <property type="entry name" value="GT_2_WfgS_like"/>
    <property type="match status" value="1"/>
</dbReference>
<dbReference type="GO" id="GO:0016758">
    <property type="term" value="F:hexosyltransferase activity"/>
    <property type="evidence" value="ECO:0007669"/>
    <property type="project" value="UniProtKB-ARBA"/>
</dbReference>
<dbReference type="EMBL" id="FOUZ01000005">
    <property type="protein sequence ID" value="SFM99732.1"/>
    <property type="molecule type" value="Genomic_DNA"/>
</dbReference>